<evidence type="ECO:0000313" key="1">
    <source>
        <dbReference type="EMBL" id="BAU17488.1"/>
    </source>
</evidence>
<dbReference type="AlphaFoldDB" id="A0A0S3UJ80"/>
<evidence type="ECO:0000313" key="2">
    <source>
        <dbReference type="Proteomes" id="UP000217431"/>
    </source>
</evidence>
<reference evidence="1 2" key="1">
    <citation type="journal article" date="2016" name="DNA Res.">
        <title>The complete genome sequencing of Prevotella intermedia strain OMA14 and a subsequent fine-scale, intra-species genomic comparison reveal an unusual amplification of conjugative and mobile transposons and identify a novel Prevotella-lineage-specific repeat.</title>
        <authorList>
            <person name="Naito M."/>
            <person name="Ogura Y."/>
            <person name="Itoh T."/>
            <person name="Shoji M."/>
            <person name="Okamoto M."/>
            <person name="Hayashi T."/>
            <person name="Nakayama K."/>
        </authorList>
    </citation>
    <scope>NUCLEOTIDE SEQUENCE [LARGE SCALE GENOMIC DNA]</scope>
    <source>
        <strain evidence="1 2">OMA14</strain>
    </source>
</reference>
<name>A0A0S3UJ80_PREIN</name>
<accession>A0A0S3UJ80</accession>
<gene>
    <name evidence="1" type="ORF">PIOMA14_I_0980</name>
</gene>
<protein>
    <submittedName>
        <fullName evidence="1">Uncharacterized protein</fullName>
    </submittedName>
</protein>
<dbReference type="Proteomes" id="UP000217431">
    <property type="component" value="Chromosome I"/>
</dbReference>
<dbReference type="EMBL" id="AP014597">
    <property type="protein sequence ID" value="BAU17488.1"/>
    <property type="molecule type" value="Genomic_DNA"/>
</dbReference>
<proteinExistence type="predicted"/>
<organism evidence="1 2">
    <name type="scientific">Prevotella intermedia</name>
    <dbReference type="NCBI Taxonomy" id="28131"/>
    <lineage>
        <taxon>Bacteria</taxon>
        <taxon>Pseudomonadati</taxon>
        <taxon>Bacteroidota</taxon>
        <taxon>Bacteroidia</taxon>
        <taxon>Bacteroidales</taxon>
        <taxon>Prevotellaceae</taxon>
        <taxon>Prevotella</taxon>
    </lineage>
</organism>
<sequence>MRTDDADCPFPYSSRYFPAVPHGFERRTHSITFADGNRTELK</sequence>